<evidence type="ECO:0000256" key="4">
    <source>
        <dbReference type="ARBA" id="ARBA00022525"/>
    </source>
</evidence>
<name>A0A7M7GL60_STRPU</name>
<protein>
    <recommendedName>
        <fullName evidence="3">phospholipase A2</fullName>
        <ecNumber evidence="3">3.1.1.4</ecNumber>
    </recommendedName>
</protein>
<evidence type="ECO:0000256" key="1">
    <source>
        <dbReference type="ARBA" id="ARBA00001913"/>
    </source>
</evidence>
<evidence type="ECO:0000256" key="3">
    <source>
        <dbReference type="ARBA" id="ARBA00013278"/>
    </source>
</evidence>
<keyword evidence="9" id="KW-1015">Disulfide bond</keyword>
<dbReference type="Proteomes" id="UP000007110">
    <property type="component" value="Unassembled WGS sequence"/>
</dbReference>
<feature type="signal peptide" evidence="10">
    <location>
        <begin position="1"/>
        <end position="20"/>
    </location>
</feature>
<feature type="domain" description="Phospholipase A2-like central" evidence="11">
    <location>
        <begin position="252"/>
        <end position="347"/>
    </location>
</feature>
<dbReference type="InterPro" id="IPR016090">
    <property type="entry name" value="PLA2-like_dom"/>
</dbReference>
<reference evidence="12" key="2">
    <citation type="submission" date="2021-01" db="UniProtKB">
        <authorList>
            <consortium name="EnsemblMetazoa"/>
        </authorList>
    </citation>
    <scope>IDENTIFICATION</scope>
</reference>
<keyword evidence="4" id="KW-0964">Secreted</keyword>
<dbReference type="KEGG" id="spu:100889667"/>
<evidence type="ECO:0000259" key="11">
    <source>
        <dbReference type="Pfam" id="PF05826"/>
    </source>
</evidence>
<sequence>MWSLILSFVVVLSQSLQSRANDIWNSPSGSSPLSSAPSWSSFQSQNFLGVSRSTGELVMALHLDDVSAIKRVVGDQNGAQMIILQATDGKHLVHNIYDPMFNLRECKTTKNQADIDDFRRSFHTKYSSRFLSDDIIHKPRPSQRSSSLSFTSVNLEYVHNATESLDVFVLPRFSSKGVKVHPVIRMMIDVMEARRVCRDMEKDLKAHLMMTDRSRDGSRVLDDSEIDVTEADVELDPEEEERSGRERRSIFIVPGTLWCGSGSIAKSYDDLGEHNTTDLCCREHDHCPHTILSWQNKFNIFNHRLYTLSDCECDVKFRDCLLQVNDSMSRAVGDGYFNFLGCACFQLEEEEECISRSWWPWNACSRYQQIKRAIVNFIGPVFDFMPM</sequence>
<keyword evidence="8" id="KW-0443">Lipid metabolism</keyword>
<evidence type="ECO:0000313" key="12">
    <source>
        <dbReference type="EnsemblMetazoa" id="XP_003731169"/>
    </source>
</evidence>
<dbReference type="GO" id="GO:0004623">
    <property type="term" value="F:phospholipase A2 activity"/>
    <property type="evidence" value="ECO:0007669"/>
    <property type="project" value="UniProtKB-EC"/>
</dbReference>
<dbReference type="EnsemblMetazoa" id="XM_003731121">
    <property type="protein sequence ID" value="XP_003731169"/>
    <property type="gene ID" value="LOC100889667"/>
</dbReference>
<dbReference type="Gene3D" id="1.20.90.10">
    <property type="entry name" value="Phospholipase A2 domain"/>
    <property type="match status" value="1"/>
</dbReference>
<accession>A0A7M7GL60</accession>
<evidence type="ECO:0000256" key="8">
    <source>
        <dbReference type="ARBA" id="ARBA00023098"/>
    </source>
</evidence>
<dbReference type="GO" id="GO:0005576">
    <property type="term" value="C:extracellular region"/>
    <property type="evidence" value="ECO:0007669"/>
    <property type="project" value="UniProtKB-SubCell"/>
</dbReference>
<dbReference type="PANTHER" id="PTHR12253">
    <property type="entry name" value="RH14732P"/>
    <property type="match status" value="1"/>
</dbReference>
<dbReference type="InterPro" id="IPR033113">
    <property type="entry name" value="PLA2_histidine"/>
</dbReference>
<organism evidence="12 13">
    <name type="scientific">Strongylocentrotus purpuratus</name>
    <name type="common">Purple sea urchin</name>
    <dbReference type="NCBI Taxonomy" id="7668"/>
    <lineage>
        <taxon>Eukaryota</taxon>
        <taxon>Metazoa</taxon>
        <taxon>Echinodermata</taxon>
        <taxon>Eleutherozoa</taxon>
        <taxon>Echinozoa</taxon>
        <taxon>Echinoidea</taxon>
        <taxon>Euechinoidea</taxon>
        <taxon>Echinacea</taxon>
        <taxon>Camarodonta</taxon>
        <taxon>Echinidea</taxon>
        <taxon>Strongylocentrotidae</taxon>
        <taxon>Strongylocentrotus</taxon>
    </lineage>
</organism>
<evidence type="ECO:0000256" key="5">
    <source>
        <dbReference type="ARBA" id="ARBA00022723"/>
    </source>
</evidence>
<evidence type="ECO:0000256" key="10">
    <source>
        <dbReference type="SAM" id="SignalP"/>
    </source>
</evidence>
<evidence type="ECO:0000256" key="7">
    <source>
        <dbReference type="ARBA" id="ARBA00022837"/>
    </source>
</evidence>
<evidence type="ECO:0000313" key="13">
    <source>
        <dbReference type="Proteomes" id="UP000007110"/>
    </source>
</evidence>
<comment type="subcellular location">
    <subcellularLocation>
        <location evidence="2">Secreted</location>
    </subcellularLocation>
</comment>
<reference evidence="13" key="1">
    <citation type="submission" date="2015-02" db="EMBL/GenBank/DDBJ databases">
        <title>Genome sequencing for Strongylocentrotus purpuratus.</title>
        <authorList>
            <person name="Murali S."/>
            <person name="Liu Y."/>
            <person name="Vee V."/>
            <person name="English A."/>
            <person name="Wang M."/>
            <person name="Skinner E."/>
            <person name="Han Y."/>
            <person name="Muzny D.M."/>
            <person name="Worley K.C."/>
            <person name="Gibbs R.A."/>
        </authorList>
    </citation>
    <scope>NUCLEOTIDE SEQUENCE</scope>
</reference>
<dbReference type="GO" id="GO:0006644">
    <property type="term" value="P:phospholipid metabolic process"/>
    <property type="evidence" value="ECO:0007669"/>
    <property type="project" value="InterPro"/>
</dbReference>
<evidence type="ECO:0000256" key="2">
    <source>
        <dbReference type="ARBA" id="ARBA00004613"/>
    </source>
</evidence>
<keyword evidence="6" id="KW-0378">Hydrolase</keyword>
<keyword evidence="5" id="KW-0479">Metal-binding</keyword>
<keyword evidence="10" id="KW-0732">Signal</keyword>
<evidence type="ECO:0000256" key="6">
    <source>
        <dbReference type="ARBA" id="ARBA00022801"/>
    </source>
</evidence>
<dbReference type="CDD" id="cd04704">
    <property type="entry name" value="PLA2_bee_venom_like"/>
    <property type="match status" value="1"/>
</dbReference>
<keyword evidence="7" id="KW-0106">Calcium</keyword>
<dbReference type="OMA" id="ECISRSW"/>
<dbReference type="EC" id="3.1.1.4" evidence="3"/>
<feature type="chain" id="PRO_5029910240" description="phospholipase A2" evidence="10">
    <location>
        <begin position="21"/>
        <end position="387"/>
    </location>
</feature>
<comment type="cofactor">
    <cofactor evidence="1">
        <name>Ca(2+)</name>
        <dbReference type="ChEBI" id="CHEBI:29108"/>
    </cofactor>
</comment>
<dbReference type="Pfam" id="PF05826">
    <property type="entry name" value="Phospholip_A2_2"/>
    <property type="match status" value="1"/>
</dbReference>
<dbReference type="InParanoid" id="A0A7M7GL60"/>
<dbReference type="InterPro" id="IPR036444">
    <property type="entry name" value="PLipase_A2_dom_sf"/>
</dbReference>
<dbReference type="GeneID" id="100889667"/>
<dbReference type="OrthoDB" id="10059604at2759"/>
<dbReference type="PROSITE" id="PS00118">
    <property type="entry name" value="PA2_HIS"/>
    <property type="match status" value="1"/>
</dbReference>
<dbReference type="RefSeq" id="XP_003731169.2">
    <property type="nucleotide sequence ID" value="XM_003731121.3"/>
</dbReference>
<dbReference type="FunFam" id="1.20.90.10:FF:000002">
    <property type="entry name" value="Phospholipase A2 group III"/>
    <property type="match status" value="1"/>
</dbReference>
<keyword evidence="13" id="KW-1185">Reference proteome</keyword>
<dbReference type="GO" id="GO:0050482">
    <property type="term" value="P:arachidonate secretion"/>
    <property type="evidence" value="ECO:0007669"/>
    <property type="project" value="InterPro"/>
</dbReference>
<proteinExistence type="predicted"/>
<dbReference type="AlphaFoldDB" id="A0A7M7GL60"/>
<dbReference type="SUPFAM" id="SSF48619">
    <property type="entry name" value="Phospholipase A2, PLA2"/>
    <property type="match status" value="1"/>
</dbReference>
<evidence type="ECO:0000256" key="9">
    <source>
        <dbReference type="ARBA" id="ARBA00023157"/>
    </source>
</evidence>
<dbReference type="GO" id="GO:0046872">
    <property type="term" value="F:metal ion binding"/>
    <property type="evidence" value="ECO:0007669"/>
    <property type="project" value="UniProtKB-KW"/>
</dbReference>